<dbReference type="InterPro" id="IPR050482">
    <property type="entry name" value="Sensor_HK_TwoCompSys"/>
</dbReference>
<dbReference type="PANTHER" id="PTHR24421:SF58">
    <property type="entry name" value="SIGNAL TRANSDUCTION HISTIDINE-PROTEIN KINASE_PHOSPHATASE UHPB"/>
    <property type="match status" value="1"/>
</dbReference>
<evidence type="ECO:0000313" key="6">
    <source>
        <dbReference type="EMBL" id="MBB3730917.1"/>
    </source>
</evidence>
<dbReference type="Gene3D" id="3.30.565.10">
    <property type="entry name" value="Histidine kinase-like ATPase, C-terminal domain"/>
    <property type="match status" value="1"/>
</dbReference>
<evidence type="ECO:0000256" key="4">
    <source>
        <dbReference type="SAM" id="Phobius"/>
    </source>
</evidence>
<gene>
    <name evidence="6" type="ORF">FHR33_006777</name>
</gene>
<protein>
    <submittedName>
        <fullName evidence="6">Signal transduction histidine kinase</fullName>
    </submittedName>
</protein>
<dbReference type="InterPro" id="IPR011712">
    <property type="entry name" value="Sig_transdc_His_kin_sub3_dim/P"/>
</dbReference>
<feature type="transmembrane region" description="Helical" evidence="4">
    <location>
        <begin position="295"/>
        <end position="315"/>
    </location>
</feature>
<dbReference type="CDD" id="cd16917">
    <property type="entry name" value="HATPase_UhpB-NarQ-NarX-like"/>
    <property type="match status" value="1"/>
</dbReference>
<keyword evidence="2 6" id="KW-0418">Kinase</keyword>
<keyword evidence="4" id="KW-1133">Transmembrane helix</keyword>
<dbReference type="EMBL" id="JACIBV010000001">
    <property type="protein sequence ID" value="MBB3730917.1"/>
    <property type="molecule type" value="Genomic_DNA"/>
</dbReference>
<comment type="caution">
    <text evidence="6">The sequence shown here is derived from an EMBL/GenBank/DDBJ whole genome shotgun (WGS) entry which is preliminary data.</text>
</comment>
<evidence type="ECO:0000259" key="5">
    <source>
        <dbReference type="SMART" id="SM00387"/>
    </source>
</evidence>
<feature type="transmembrane region" description="Helical" evidence="4">
    <location>
        <begin position="97"/>
        <end position="118"/>
    </location>
</feature>
<dbReference type="GO" id="GO:0000155">
    <property type="term" value="F:phosphorelay sensor kinase activity"/>
    <property type="evidence" value="ECO:0007669"/>
    <property type="project" value="InterPro"/>
</dbReference>
<dbReference type="SMART" id="SM00387">
    <property type="entry name" value="HATPase_c"/>
    <property type="match status" value="1"/>
</dbReference>
<dbReference type="Gene3D" id="1.20.5.1930">
    <property type="match status" value="1"/>
</dbReference>
<dbReference type="GO" id="GO:0046983">
    <property type="term" value="F:protein dimerization activity"/>
    <property type="evidence" value="ECO:0007669"/>
    <property type="project" value="InterPro"/>
</dbReference>
<dbReference type="PANTHER" id="PTHR24421">
    <property type="entry name" value="NITRATE/NITRITE SENSOR PROTEIN NARX-RELATED"/>
    <property type="match status" value="1"/>
</dbReference>
<dbReference type="Pfam" id="PF07730">
    <property type="entry name" value="HisKA_3"/>
    <property type="match status" value="1"/>
</dbReference>
<dbReference type="GO" id="GO:0016020">
    <property type="term" value="C:membrane"/>
    <property type="evidence" value="ECO:0007669"/>
    <property type="project" value="InterPro"/>
</dbReference>
<feature type="transmembrane region" description="Helical" evidence="4">
    <location>
        <begin position="211"/>
        <end position="227"/>
    </location>
</feature>
<evidence type="ECO:0000313" key="7">
    <source>
        <dbReference type="Proteomes" id="UP000579945"/>
    </source>
</evidence>
<organism evidence="6 7">
    <name type="scientific">Nonomuraea dietziae</name>
    <dbReference type="NCBI Taxonomy" id="65515"/>
    <lineage>
        <taxon>Bacteria</taxon>
        <taxon>Bacillati</taxon>
        <taxon>Actinomycetota</taxon>
        <taxon>Actinomycetes</taxon>
        <taxon>Streptosporangiales</taxon>
        <taxon>Streptosporangiaceae</taxon>
        <taxon>Nonomuraea</taxon>
    </lineage>
</organism>
<evidence type="ECO:0000256" key="3">
    <source>
        <dbReference type="ARBA" id="ARBA00023012"/>
    </source>
</evidence>
<feature type="transmembrane region" description="Helical" evidence="4">
    <location>
        <begin position="180"/>
        <end position="202"/>
    </location>
</feature>
<feature type="transmembrane region" description="Helical" evidence="4">
    <location>
        <begin position="268"/>
        <end position="289"/>
    </location>
</feature>
<dbReference type="Pfam" id="PF02518">
    <property type="entry name" value="HATPase_c"/>
    <property type="match status" value="1"/>
</dbReference>
<dbReference type="InterPro" id="IPR036890">
    <property type="entry name" value="HATPase_C_sf"/>
</dbReference>
<keyword evidence="1" id="KW-0808">Transferase</keyword>
<evidence type="ECO:0000256" key="2">
    <source>
        <dbReference type="ARBA" id="ARBA00022777"/>
    </source>
</evidence>
<reference evidence="6 7" key="1">
    <citation type="submission" date="2020-08" db="EMBL/GenBank/DDBJ databases">
        <title>Sequencing the genomes of 1000 actinobacteria strains.</title>
        <authorList>
            <person name="Klenk H.-P."/>
        </authorList>
    </citation>
    <scope>NUCLEOTIDE SEQUENCE [LARGE SCALE GENOMIC DNA]</scope>
    <source>
        <strain evidence="6 7">DSM 44320</strain>
    </source>
</reference>
<sequence>MMRGIAWAGAVFSPAAALLSWWMAEQVPWPTSMEGIDPIALLFPVAAAFLIDRRPRLPFLWIMWGTGVVWAVYSLAFSGTHWLTAYAPGPYVPYLGWLALWLWLWAVPTFIGIMPLLFPDGRLPSRRWRWVLYGNLFLMVGHSLLLGLSPDAGFELEMEGFDNPFGVEALGTVPETVERWITPPMMGLSVLGLLSLVSRYLAAGPELCRQIAWYAATMGVFVGFWLVRGDDPVLGAVQLVLAGGIPISIIAAVLRHRLYGIQIILNRTLVYGGLAVVVGVIYAALIWLGDHLVGSYGPVAGLVAAMLAGALFHPVRLRLQQAADRLFDVERDPYRAADRLSRTVQEAGDPAEALATATSVVRWALGARGAAVEIEGTVTIVDGELGEEPKAVPLDWHGEPVGRLLLNGVRQGREPLAVLAKHLAELAHAVRLTTDLRRSRESIRTTRDEERRRLGRELHDGLGPALTSVTMTIDEARRRLARDPESVAPLLARVREEMTSTIVSVRELVYGLRPPALDDLGLEGALRLFGQAPGPRVDVVAEGSLDGLPAAVEVAVYRIVQEALTNVRRHAGATACLVSLARTDEELRVAVCDDGVGLPPRPPAGVGLTSMRERAAETGGTCTAGRREGGGTEIVARLPLH</sequence>
<keyword evidence="4" id="KW-0812">Transmembrane</keyword>
<feature type="transmembrane region" description="Helical" evidence="4">
    <location>
        <begin position="33"/>
        <end position="51"/>
    </location>
</feature>
<dbReference type="InterPro" id="IPR003594">
    <property type="entry name" value="HATPase_dom"/>
</dbReference>
<accession>A0A7W5V5E6</accession>
<feature type="domain" description="Histidine kinase/HSP90-like ATPase" evidence="5">
    <location>
        <begin position="551"/>
        <end position="641"/>
    </location>
</feature>
<evidence type="ECO:0000256" key="1">
    <source>
        <dbReference type="ARBA" id="ARBA00022679"/>
    </source>
</evidence>
<dbReference type="SUPFAM" id="SSF55874">
    <property type="entry name" value="ATPase domain of HSP90 chaperone/DNA topoisomerase II/histidine kinase"/>
    <property type="match status" value="1"/>
</dbReference>
<keyword evidence="3" id="KW-0902">Two-component regulatory system</keyword>
<proteinExistence type="predicted"/>
<keyword evidence="7" id="KW-1185">Reference proteome</keyword>
<name>A0A7W5V5E6_9ACTN</name>
<feature type="transmembrane region" description="Helical" evidence="4">
    <location>
        <begin position="58"/>
        <end position="77"/>
    </location>
</feature>
<dbReference type="Proteomes" id="UP000579945">
    <property type="component" value="Unassembled WGS sequence"/>
</dbReference>
<feature type="transmembrane region" description="Helical" evidence="4">
    <location>
        <begin position="233"/>
        <end position="256"/>
    </location>
</feature>
<dbReference type="AlphaFoldDB" id="A0A7W5V5E6"/>
<keyword evidence="4" id="KW-0472">Membrane</keyword>
<feature type="transmembrane region" description="Helical" evidence="4">
    <location>
        <begin position="130"/>
        <end position="148"/>
    </location>
</feature>